<dbReference type="OrthoDB" id="10258062at2759"/>
<dbReference type="GO" id="GO:0005829">
    <property type="term" value="C:cytosol"/>
    <property type="evidence" value="ECO:0007669"/>
    <property type="project" value="TreeGrafter"/>
</dbReference>
<gene>
    <name evidence="4" type="ORF">L211DRAFT_866517</name>
</gene>
<evidence type="ECO:0000256" key="2">
    <source>
        <dbReference type="SAM" id="MobiDB-lite"/>
    </source>
</evidence>
<keyword evidence="5" id="KW-1185">Reference proteome</keyword>
<protein>
    <recommendedName>
        <fullName evidence="3">Telomere length regulation protein conserved domain-containing protein</fullName>
    </recommendedName>
</protein>
<dbReference type="InterPro" id="IPR038528">
    <property type="entry name" value="TEL2_C_sf"/>
</dbReference>
<dbReference type="Proteomes" id="UP000267821">
    <property type="component" value="Unassembled WGS sequence"/>
</dbReference>
<evidence type="ECO:0000259" key="3">
    <source>
        <dbReference type="Pfam" id="PF10193"/>
    </source>
</evidence>
<dbReference type="PANTHER" id="PTHR15830">
    <property type="entry name" value="TELOMERE LENGTH REGULATION PROTEIN TEL2 FAMILY MEMBER"/>
    <property type="match status" value="1"/>
</dbReference>
<dbReference type="InterPro" id="IPR019337">
    <property type="entry name" value="Telomere_length_regulation_dom"/>
</dbReference>
<feature type="compositionally biased region" description="Low complexity" evidence="2">
    <location>
        <begin position="70"/>
        <end position="80"/>
    </location>
</feature>
<accession>A0A3N4LT87</accession>
<dbReference type="GO" id="GO:0051879">
    <property type="term" value="F:Hsp90 protein binding"/>
    <property type="evidence" value="ECO:0007669"/>
    <property type="project" value="TreeGrafter"/>
</dbReference>
<dbReference type="GO" id="GO:0042162">
    <property type="term" value="F:telomeric DNA binding"/>
    <property type="evidence" value="ECO:0007669"/>
    <property type="project" value="TreeGrafter"/>
</dbReference>
<sequence>MENLLNSVQTRPLPESLPITLSLSSLRPSSHEPTEAPLLTISSSKSTSVKRPVVSPIPVPERAKYTTTGLAPLSPAPEATSEPEEIQSAEDALKYLRSSPSLGQLEKVLEYLTTPAGGCKIAKQLGIYSPTPMSSQIVRVLVEEIIPQFWHILGKGERKRLVRCLRSVVGVSGVVARLGELVKVASGDEKLGWGVDWEVAGTRELMEVLGQVLGKTNVMWEVWRGVFMGGAGGGGMKGEILWKEWVRLVAGGKLLGVASAAIGEGMSGVEEHEGRIWGGKKTGTDWVGDAKVYAQWFGKGAGVMAERLSAIAKDEEDKNVVETGWRCLRNLFWRSFGLGANHWDEIVETTTMHLLLFDSEHVHWDYISHLLLPSTQHDKSRYLNSLLRILSRKYLEPITSEPPIGGWWESSAAAVRRASGVINGIARLDPGFWTVLVEWIHSIAGVGDGIGIRRAVIAVLSTKGGGFGMQGGPQEVKSVLERAMKNFGDSLWIKYTPVQVQEVNIQTILLCTGYLHRANPPALKGIVQSSVYLNGISNRLATQSPRARFLGMVVGEVLSGLVDDKGMKLDFKMEKMESVEATWWKGLVGVEDKIGDIHGLERVDVGARIKGEGRKEVAKRRNIGVQEVTEGMDEEEYVVEVLNGEIEEVEEVKGDSSDDDDVFRPYPKPEDDEEEDEEDDPTLVNRNKTPPPVYIRDLLRLLRSHDNYEHQLLALTHAAPLIRRKVAFGMELTEHLHDLATSLAGLQDNFDIGGFQEMKTKALIALIVGRPVEMGRWIARAFFEGEFSIGGRAVLLTALGMGARELGGLKDGEEEDGGRGLLGLGAPSGDRGEAPFPSKMLPGKLHELYSSPPPATVAQTRWKAIQAANSRKQITDTTRKVDAIASSLEKAMIKPMAASAADELSGPNILKIRTFSSRMAVEAKRKKPEANKLAKIVGEAFFYPLTGRWWTKLKEFGPSAPQFHPYLLGHLLKTLALVLHAAGPSCPQLPQLTREFWDLILGLRTKGAGAVEETDAPTVLEAVLFCLLTVLELNMDLGESGRRRLVEEHARELVETGEWAEWVFERYSGGGGVGGGVGGGGIVVEGTGEEERVRMLAAAVVLRVRECAEGFERRLRGEMGKWE</sequence>
<dbReference type="InterPro" id="IPR051970">
    <property type="entry name" value="TEL2_Regulation"/>
</dbReference>
<dbReference type="EMBL" id="ML121535">
    <property type="protein sequence ID" value="RPB26123.1"/>
    <property type="molecule type" value="Genomic_DNA"/>
</dbReference>
<feature type="region of interest" description="Disordered" evidence="2">
    <location>
        <begin position="649"/>
        <end position="689"/>
    </location>
</feature>
<dbReference type="PANTHER" id="PTHR15830:SF10">
    <property type="entry name" value="TELOMERE LENGTH REGULATION PROTEIN TEL2 HOMOLOG"/>
    <property type="match status" value="1"/>
</dbReference>
<dbReference type="STRING" id="1051890.A0A3N4LT87"/>
<dbReference type="InParanoid" id="A0A3N4LT87"/>
<proteinExistence type="inferred from homology"/>
<evidence type="ECO:0000256" key="1">
    <source>
        <dbReference type="ARBA" id="ARBA00006133"/>
    </source>
</evidence>
<reference evidence="4 5" key="1">
    <citation type="journal article" date="2018" name="Nat. Ecol. Evol.">
        <title>Pezizomycetes genomes reveal the molecular basis of ectomycorrhizal truffle lifestyle.</title>
        <authorList>
            <person name="Murat C."/>
            <person name="Payen T."/>
            <person name="Noel B."/>
            <person name="Kuo A."/>
            <person name="Morin E."/>
            <person name="Chen J."/>
            <person name="Kohler A."/>
            <person name="Krizsan K."/>
            <person name="Balestrini R."/>
            <person name="Da Silva C."/>
            <person name="Montanini B."/>
            <person name="Hainaut M."/>
            <person name="Levati E."/>
            <person name="Barry K.W."/>
            <person name="Belfiori B."/>
            <person name="Cichocki N."/>
            <person name="Clum A."/>
            <person name="Dockter R.B."/>
            <person name="Fauchery L."/>
            <person name="Guy J."/>
            <person name="Iotti M."/>
            <person name="Le Tacon F."/>
            <person name="Lindquist E.A."/>
            <person name="Lipzen A."/>
            <person name="Malagnac F."/>
            <person name="Mello A."/>
            <person name="Molinier V."/>
            <person name="Miyauchi S."/>
            <person name="Poulain J."/>
            <person name="Riccioni C."/>
            <person name="Rubini A."/>
            <person name="Sitrit Y."/>
            <person name="Splivallo R."/>
            <person name="Traeger S."/>
            <person name="Wang M."/>
            <person name="Zifcakova L."/>
            <person name="Wipf D."/>
            <person name="Zambonelli A."/>
            <person name="Paolocci F."/>
            <person name="Nowrousian M."/>
            <person name="Ottonello S."/>
            <person name="Baldrian P."/>
            <person name="Spatafora J.W."/>
            <person name="Henrissat B."/>
            <person name="Nagy L.G."/>
            <person name="Aury J.M."/>
            <person name="Wincker P."/>
            <person name="Grigoriev I.V."/>
            <person name="Bonfante P."/>
            <person name="Martin F.M."/>
        </authorList>
    </citation>
    <scope>NUCLEOTIDE SEQUENCE [LARGE SCALE GENOMIC DNA]</scope>
    <source>
        <strain evidence="4 5">ATCC MYA-4762</strain>
    </source>
</reference>
<name>A0A3N4LT87_9PEZI</name>
<dbReference type="GO" id="GO:0051083">
    <property type="term" value="P:'de novo' cotranslational protein folding"/>
    <property type="evidence" value="ECO:0007669"/>
    <property type="project" value="TreeGrafter"/>
</dbReference>
<dbReference type="Pfam" id="PF10193">
    <property type="entry name" value="Telomere_reg-2"/>
    <property type="match status" value="1"/>
</dbReference>
<feature type="region of interest" description="Disordered" evidence="2">
    <location>
        <begin position="68"/>
        <end position="87"/>
    </location>
</feature>
<dbReference type="Gene3D" id="1.25.40.720">
    <property type="entry name" value="Telomere length regulation protein 2, C-terminal domain"/>
    <property type="match status" value="2"/>
</dbReference>
<organism evidence="4 5">
    <name type="scientific">Terfezia boudieri ATCC MYA-4762</name>
    <dbReference type="NCBI Taxonomy" id="1051890"/>
    <lineage>
        <taxon>Eukaryota</taxon>
        <taxon>Fungi</taxon>
        <taxon>Dikarya</taxon>
        <taxon>Ascomycota</taxon>
        <taxon>Pezizomycotina</taxon>
        <taxon>Pezizomycetes</taxon>
        <taxon>Pezizales</taxon>
        <taxon>Pezizaceae</taxon>
        <taxon>Terfezia</taxon>
    </lineage>
</organism>
<evidence type="ECO:0000313" key="5">
    <source>
        <dbReference type="Proteomes" id="UP000267821"/>
    </source>
</evidence>
<feature type="compositionally biased region" description="Acidic residues" evidence="2">
    <location>
        <begin position="670"/>
        <end position="681"/>
    </location>
</feature>
<dbReference type="AlphaFoldDB" id="A0A3N4LT87"/>
<feature type="domain" description="Telomere length regulation protein conserved" evidence="3">
    <location>
        <begin position="692"/>
        <end position="803"/>
    </location>
</feature>
<comment type="similarity">
    <text evidence="1">Belongs to the TEL2 family.</text>
</comment>
<feature type="region of interest" description="Disordered" evidence="2">
    <location>
        <begin position="809"/>
        <end position="834"/>
    </location>
</feature>
<evidence type="ECO:0000313" key="4">
    <source>
        <dbReference type="EMBL" id="RPB26123.1"/>
    </source>
</evidence>